<proteinExistence type="predicted"/>
<dbReference type="AlphaFoldDB" id="A0A5C5BRE6"/>
<dbReference type="EMBL" id="VEVP01000036">
    <property type="protein sequence ID" value="TNU89003.1"/>
    <property type="molecule type" value="Genomic_DNA"/>
</dbReference>
<organism evidence="2 3">
    <name type="scientific">Eggerthella lenta</name>
    <name type="common">Eubacterium lentum</name>
    <dbReference type="NCBI Taxonomy" id="84112"/>
    <lineage>
        <taxon>Bacteria</taxon>
        <taxon>Bacillati</taxon>
        <taxon>Actinomycetota</taxon>
        <taxon>Coriobacteriia</taxon>
        <taxon>Eggerthellales</taxon>
        <taxon>Eggerthellaceae</taxon>
        <taxon>Eggerthella</taxon>
    </lineage>
</organism>
<protein>
    <submittedName>
        <fullName evidence="2">Uncharacterized protein</fullName>
    </submittedName>
</protein>
<evidence type="ECO:0000313" key="2">
    <source>
        <dbReference type="EMBL" id="TNU89003.1"/>
    </source>
</evidence>
<evidence type="ECO:0000256" key="1">
    <source>
        <dbReference type="SAM" id="Phobius"/>
    </source>
</evidence>
<dbReference type="Proteomes" id="UP000312594">
    <property type="component" value="Unassembled WGS sequence"/>
</dbReference>
<feature type="transmembrane region" description="Helical" evidence="1">
    <location>
        <begin position="21"/>
        <end position="54"/>
    </location>
</feature>
<keyword evidence="1" id="KW-0472">Membrane</keyword>
<gene>
    <name evidence="2" type="ORF">FIC87_12445</name>
</gene>
<keyword evidence="1" id="KW-1133">Transmembrane helix</keyword>
<comment type="caution">
    <text evidence="2">The sequence shown here is derived from an EMBL/GenBank/DDBJ whole genome shotgun (WGS) entry which is preliminary data.</text>
</comment>
<keyword evidence="1" id="KW-0812">Transmembrane</keyword>
<dbReference type="RefSeq" id="WP_139912944.1">
    <property type="nucleotide sequence ID" value="NZ_JAQEDI010000012.1"/>
</dbReference>
<sequence length="61" mass="6552">MSTVRKAASTFSAGNIRGFGFGWLLGSIAFAAFIPFWPVNVLIAVFMIGIGIGLWDWEGGE</sequence>
<accession>A0A5C5BRE6</accession>
<reference evidence="2 3" key="1">
    <citation type="journal article" date="2005" name="Appl. Environ. Microbiol.">
        <title>Intestinal bacterial communities that produce active estrogen-like compounds enterodiol and enterolactone in humans.</title>
        <authorList>
            <person name="Clavel T."/>
            <person name="Henderson G."/>
            <person name="Alpert C.A."/>
            <person name="Philippe C."/>
            <person name="Rigottier-Gois L."/>
            <person name="Dore J."/>
            <person name="Blaut M."/>
        </authorList>
    </citation>
    <scope>NUCLEOTIDE SEQUENCE [LARGE SCALE GENOMIC DNA]</scope>
    <source>
        <strain evidence="2 3">SECO-MT75m2</strain>
    </source>
</reference>
<evidence type="ECO:0000313" key="3">
    <source>
        <dbReference type="Proteomes" id="UP000312594"/>
    </source>
</evidence>
<name>A0A5C5BRE6_EGGLN</name>